<reference evidence="1 2" key="1">
    <citation type="submission" date="2008-10" db="EMBL/GenBank/DDBJ databases">
        <title>Draft genome sequence of Desulvovibrio piger (ATCC 29098).</title>
        <authorList>
            <person name="Sudarsanam P."/>
            <person name="Ley R."/>
            <person name="Guruge J."/>
            <person name="Turnbaugh P.J."/>
            <person name="Mahowald M."/>
            <person name="Liep D."/>
            <person name="Gordon J."/>
        </authorList>
    </citation>
    <scope>NUCLEOTIDE SEQUENCE [LARGE SCALE GENOMIC DNA]</scope>
    <source>
        <strain evidence="1 2">ATCC 29098</strain>
    </source>
</reference>
<reference evidence="1 2" key="2">
    <citation type="submission" date="2008-10" db="EMBL/GenBank/DDBJ databases">
        <authorList>
            <person name="Fulton L."/>
            <person name="Clifton S."/>
            <person name="Fulton B."/>
            <person name="Xu J."/>
            <person name="Minx P."/>
            <person name="Pepin K.H."/>
            <person name="Johnson M."/>
            <person name="Bhonagiri V."/>
            <person name="Nash W.E."/>
            <person name="Mardis E.R."/>
            <person name="Wilson R.K."/>
        </authorList>
    </citation>
    <scope>NUCLEOTIDE SEQUENCE [LARGE SCALE GENOMIC DNA]</scope>
    <source>
        <strain evidence="1 2">ATCC 29098</strain>
    </source>
</reference>
<comment type="caution">
    <text evidence="1">The sequence shown here is derived from an EMBL/GenBank/DDBJ whole genome shotgun (WGS) entry which is preliminary data.</text>
</comment>
<dbReference type="Proteomes" id="UP000003676">
    <property type="component" value="Unassembled WGS sequence"/>
</dbReference>
<evidence type="ECO:0000313" key="1">
    <source>
        <dbReference type="EMBL" id="EEB32983.1"/>
    </source>
</evidence>
<sequence length="94" mass="9989">MFTVKADPAVPGKLAGLLRPEAPEACIRLKEYTRGGDRHVTKILGPGIDVRPGSRDLPCAVGEVPFIAAEGLCCRYVGSFALLPGKGRLHVECC</sequence>
<accession>B6WVS7</accession>
<organism evidence="1 2">
    <name type="scientific">Desulfovibrio piger ATCC 29098</name>
    <dbReference type="NCBI Taxonomy" id="411464"/>
    <lineage>
        <taxon>Bacteria</taxon>
        <taxon>Pseudomonadati</taxon>
        <taxon>Thermodesulfobacteriota</taxon>
        <taxon>Desulfovibrionia</taxon>
        <taxon>Desulfovibrionales</taxon>
        <taxon>Desulfovibrionaceae</taxon>
        <taxon>Desulfovibrio</taxon>
    </lineage>
</organism>
<proteinExistence type="predicted"/>
<protein>
    <submittedName>
        <fullName evidence="1">Uncharacterized protein</fullName>
    </submittedName>
</protein>
<gene>
    <name evidence="1" type="ORF">DESPIG_02195</name>
</gene>
<dbReference type="EMBL" id="ABXU01000065">
    <property type="protein sequence ID" value="EEB32983.1"/>
    <property type="molecule type" value="Genomic_DNA"/>
</dbReference>
<evidence type="ECO:0000313" key="2">
    <source>
        <dbReference type="Proteomes" id="UP000003676"/>
    </source>
</evidence>
<name>B6WVS7_9BACT</name>
<dbReference type="AlphaFoldDB" id="B6WVS7"/>
<dbReference type="HOGENOM" id="CLU_2381493_0_0_7"/>